<evidence type="ECO:0000256" key="6">
    <source>
        <dbReference type="PIRSR" id="PIRSR000189-1"/>
    </source>
</evidence>
<dbReference type="EMBL" id="KL197726">
    <property type="protein sequence ID" value="KDQ55023.1"/>
    <property type="molecule type" value="Genomic_DNA"/>
</dbReference>
<evidence type="ECO:0000256" key="4">
    <source>
        <dbReference type="ARBA" id="ARBA00022827"/>
    </source>
</evidence>
<evidence type="ECO:0000256" key="3">
    <source>
        <dbReference type="ARBA" id="ARBA00022630"/>
    </source>
</evidence>
<dbReference type="GO" id="GO:0071949">
    <property type="term" value="F:FAD binding"/>
    <property type="evidence" value="ECO:0007669"/>
    <property type="project" value="InterPro"/>
</dbReference>
<keyword evidence="5" id="KW-0560">Oxidoreductase</keyword>
<accession>A0A067PJE6</accession>
<feature type="binding site" evidence="6">
    <location>
        <begin position="67"/>
        <end position="68"/>
    </location>
    <ligand>
        <name>FAD</name>
        <dbReference type="ChEBI" id="CHEBI:57692"/>
    </ligand>
</feature>
<dbReference type="InParanoid" id="A0A067PJE6"/>
<dbReference type="GO" id="GO:0019478">
    <property type="term" value="P:D-amino acid catabolic process"/>
    <property type="evidence" value="ECO:0007669"/>
    <property type="project" value="TreeGrafter"/>
</dbReference>
<proteinExistence type="inferred from homology"/>
<protein>
    <recommendedName>
        <fullName evidence="7">FAD dependent oxidoreductase domain-containing protein</fullName>
    </recommendedName>
</protein>
<dbReference type="Proteomes" id="UP000027265">
    <property type="component" value="Unassembled WGS sequence"/>
</dbReference>
<organism evidence="8 9">
    <name type="scientific">Jaapia argillacea MUCL 33604</name>
    <dbReference type="NCBI Taxonomy" id="933084"/>
    <lineage>
        <taxon>Eukaryota</taxon>
        <taxon>Fungi</taxon>
        <taxon>Dikarya</taxon>
        <taxon>Basidiomycota</taxon>
        <taxon>Agaricomycotina</taxon>
        <taxon>Agaricomycetes</taxon>
        <taxon>Agaricomycetidae</taxon>
        <taxon>Jaapiales</taxon>
        <taxon>Jaapiaceae</taxon>
        <taxon>Jaapia</taxon>
    </lineage>
</organism>
<dbReference type="GO" id="GO:0003884">
    <property type="term" value="F:D-amino-acid oxidase activity"/>
    <property type="evidence" value="ECO:0007669"/>
    <property type="project" value="InterPro"/>
</dbReference>
<evidence type="ECO:0000313" key="8">
    <source>
        <dbReference type="EMBL" id="KDQ55023.1"/>
    </source>
</evidence>
<dbReference type="PANTHER" id="PTHR11530:SF25">
    <property type="entry name" value="FAD DEPENDENT OXIDOREDUCTASE DOMAIN-CONTAINING PROTEIN"/>
    <property type="match status" value="1"/>
</dbReference>
<dbReference type="OrthoDB" id="2015447at2759"/>
<dbReference type="Gene3D" id="3.30.9.10">
    <property type="entry name" value="D-Amino Acid Oxidase, subunit A, domain 2"/>
    <property type="match status" value="1"/>
</dbReference>
<sequence>MSQVFLSKVGQELQLNHGLYVPQRKGLRVLVVGGGVTGMTTAWALLDAGYDVTVISSKWASLEDRITSQIAGALWEWPPAVCGQHTNPISLENSKVWCMTSYRAFEELMKALPAEEHGVRMRTANFFFCDPVETTPGQLKKMVEIEAVSDIKGFYRDPTLITQHAVNQNAGVVDAYKHDAPVVDTDHYMTWIRQVILSKGARLVTETVTEDLINIEDSLRLKYNAFAIVNATGLSGDVVAGDNTVSPLRGALIRVVNDGKKFPIVKEALCVSHMDNAGEDVDDIVFIVPRNDRVLILGGIAQPNKHTLDLTIDSPEIIRMRERCNNFVPGLADAELDDTPFVQGLRPLRDHNVRVEREQRSRRNGMASRVVHSYGHGGSGFSLSFGCAGDVLALVDEILAEVSDTIEQERRIVAHL</sequence>
<keyword evidence="3" id="KW-0285">Flavoprotein</keyword>
<reference evidence="9" key="1">
    <citation type="journal article" date="2014" name="Proc. Natl. Acad. Sci. U.S.A.">
        <title>Extensive sampling of basidiomycete genomes demonstrates inadequacy of the white-rot/brown-rot paradigm for wood decay fungi.</title>
        <authorList>
            <person name="Riley R."/>
            <person name="Salamov A.A."/>
            <person name="Brown D.W."/>
            <person name="Nagy L.G."/>
            <person name="Floudas D."/>
            <person name="Held B.W."/>
            <person name="Levasseur A."/>
            <person name="Lombard V."/>
            <person name="Morin E."/>
            <person name="Otillar R."/>
            <person name="Lindquist E.A."/>
            <person name="Sun H."/>
            <person name="LaButti K.M."/>
            <person name="Schmutz J."/>
            <person name="Jabbour D."/>
            <person name="Luo H."/>
            <person name="Baker S.E."/>
            <person name="Pisabarro A.G."/>
            <person name="Walton J.D."/>
            <person name="Blanchette R.A."/>
            <person name="Henrissat B."/>
            <person name="Martin F."/>
            <person name="Cullen D."/>
            <person name="Hibbett D.S."/>
            <person name="Grigoriev I.V."/>
        </authorList>
    </citation>
    <scope>NUCLEOTIDE SEQUENCE [LARGE SCALE GENOMIC DNA]</scope>
    <source>
        <strain evidence="9">MUCL 33604</strain>
    </source>
</reference>
<dbReference type="PANTHER" id="PTHR11530">
    <property type="entry name" value="D-AMINO ACID OXIDASE"/>
    <property type="match status" value="1"/>
</dbReference>
<evidence type="ECO:0000256" key="2">
    <source>
        <dbReference type="ARBA" id="ARBA00006730"/>
    </source>
</evidence>
<dbReference type="InterPro" id="IPR023209">
    <property type="entry name" value="DAO"/>
</dbReference>
<dbReference type="STRING" id="933084.A0A067PJE6"/>
<dbReference type="Gene3D" id="3.40.50.720">
    <property type="entry name" value="NAD(P)-binding Rossmann-like Domain"/>
    <property type="match status" value="1"/>
</dbReference>
<keyword evidence="9" id="KW-1185">Reference proteome</keyword>
<gene>
    <name evidence="8" type="ORF">JAAARDRAFT_195909</name>
</gene>
<keyword evidence="4 6" id="KW-0274">FAD</keyword>
<feature type="binding site" evidence="6">
    <location>
        <position position="378"/>
    </location>
    <ligand>
        <name>D-dopa</name>
        <dbReference type="ChEBI" id="CHEBI:149689"/>
    </ligand>
</feature>
<dbReference type="AlphaFoldDB" id="A0A067PJE6"/>
<dbReference type="GO" id="GO:0005737">
    <property type="term" value="C:cytoplasm"/>
    <property type="evidence" value="ECO:0007669"/>
    <property type="project" value="TreeGrafter"/>
</dbReference>
<dbReference type="HOGENOM" id="CLU_034311_4_0_1"/>
<evidence type="ECO:0000256" key="5">
    <source>
        <dbReference type="ARBA" id="ARBA00023002"/>
    </source>
</evidence>
<evidence type="ECO:0000256" key="1">
    <source>
        <dbReference type="ARBA" id="ARBA00001974"/>
    </source>
</evidence>
<feature type="binding site" evidence="6">
    <location>
        <position position="346"/>
    </location>
    <ligand>
        <name>D-dopa</name>
        <dbReference type="ChEBI" id="CHEBI:149689"/>
    </ligand>
</feature>
<dbReference type="SUPFAM" id="SSF54373">
    <property type="entry name" value="FAD-linked reductases, C-terminal domain"/>
    <property type="match status" value="1"/>
</dbReference>
<evidence type="ECO:0000313" key="9">
    <source>
        <dbReference type="Proteomes" id="UP000027265"/>
    </source>
</evidence>
<comment type="similarity">
    <text evidence="2">Belongs to the DAMOX/DASOX family.</text>
</comment>
<comment type="cofactor">
    <cofactor evidence="1 6">
        <name>FAD</name>
        <dbReference type="ChEBI" id="CHEBI:57692"/>
    </cofactor>
</comment>
<feature type="binding site" evidence="6">
    <location>
        <position position="232"/>
    </location>
    <ligand>
        <name>FAD</name>
        <dbReference type="ChEBI" id="CHEBI:57692"/>
    </ligand>
</feature>
<dbReference type="InterPro" id="IPR006076">
    <property type="entry name" value="FAD-dep_OxRdtase"/>
</dbReference>
<dbReference type="PIRSF" id="PIRSF000189">
    <property type="entry name" value="D-aa_oxidase"/>
    <property type="match status" value="1"/>
</dbReference>
<feature type="domain" description="FAD dependent oxidoreductase" evidence="7">
    <location>
        <begin position="28"/>
        <end position="389"/>
    </location>
</feature>
<evidence type="ECO:0000259" key="7">
    <source>
        <dbReference type="Pfam" id="PF01266"/>
    </source>
</evidence>
<name>A0A067PJE6_9AGAM</name>
<dbReference type="Pfam" id="PF01266">
    <property type="entry name" value="DAO"/>
    <property type="match status" value="1"/>
</dbReference>
<dbReference type="SUPFAM" id="SSF51971">
    <property type="entry name" value="Nucleotide-binding domain"/>
    <property type="match status" value="1"/>
</dbReference>